<dbReference type="SUPFAM" id="SSF81631">
    <property type="entry name" value="PAP/OAS1 substrate-binding domain"/>
    <property type="match status" value="1"/>
</dbReference>
<dbReference type="Gene3D" id="3.30.460.10">
    <property type="entry name" value="Beta Polymerase, domain 2"/>
    <property type="match status" value="1"/>
</dbReference>
<accession>A0ABM8WMG1</accession>
<dbReference type="Gene3D" id="1.20.120.330">
    <property type="entry name" value="Nucleotidyltransferases domain 2"/>
    <property type="match status" value="1"/>
</dbReference>
<evidence type="ECO:0008006" key="3">
    <source>
        <dbReference type="Google" id="ProtNLM"/>
    </source>
</evidence>
<evidence type="ECO:0000313" key="1">
    <source>
        <dbReference type="EMBL" id="CAG9168569.1"/>
    </source>
</evidence>
<dbReference type="Pfam" id="PF04439">
    <property type="entry name" value="Adenyl_transf"/>
    <property type="match status" value="1"/>
</dbReference>
<gene>
    <name evidence="1" type="ORF">LMG21510_01136</name>
</gene>
<keyword evidence="2" id="KW-1185">Reference proteome</keyword>
<name>A0ABM8WMG1_9BURK</name>
<reference evidence="1 2" key="1">
    <citation type="submission" date="2021-08" db="EMBL/GenBank/DDBJ databases">
        <authorList>
            <person name="Peeters C."/>
        </authorList>
    </citation>
    <scope>NUCLEOTIDE SEQUENCE [LARGE SCALE GENOMIC DNA]</scope>
    <source>
        <strain evidence="1 2">LMG 21510</strain>
    </source>
</reference>
<dbReference type="InterPro" id="IPR043519">
    <property type="entry name" value="NT_sf"/>
</dbReference>
<comment type="caution">
    <text evidence="1">The sequence shown here is derived from an EMBL/GenBank/DDBJ whole genome shotgun (WGS) entry which is preliminary data.</text>
</comment>
<protein>
    <recommendedName>
        <fullName evidence="3">Aminoglycoside 6-adenylyltransferase</fullName>
    </recommendedName>
</protein>
<dbReference type="EMBL" id="CAJZAH010000001">
    <property type="protein sequence ID" value="CAG9168569.1"/>
    <property type="molecule type" value="Genomic_DNA"/>
</dbReference>
<organism evidence="1 2">
    <name type="scientific">Cupriavidus respiraculi</name>
    <dbReference type="NCBI Taxonomy" id="195930"/>
    <lineage>
        <taxon>Bacteria</taxon>
        <taxon>Pseudomonadati</taxon>
        <taxon>Pseudomonadota</taxon>
        <taxon>Betaproteobacteria</taxon>
        <taxon>Burkholderiales</taxon>
        <taxon>Burkholderiaceae</taxon>
        <taxon>Cupriavidus</taxon>
    </lineage>
</organism>
<proteinExistence type="predicted"/>
<dbReference type="SUPFAM" id="SSF81301">
    <property type="entry name" value="Nucleotidyltransferase"/>
    <property type="match status" value="1"/>
</dbReference>
<sequence length="287" mass="32171">MLRDAHLQRVIAWAEHEDNILALILTGSLARNDGTADALSDIDIELIARHPARLAADERWLGEIGELITVLRLNADDGQEWPTRLAIYSPGVKVDFTLAGAGRVSAMSKARKLDPLYRRGYRVLLDKAGLATNLPVSPFAPPRLALPSQQAFSDAVEEFWFEASHVPKYLVRSELWPARLRDWAMKELLLRMLEWHALAKGDPAPDVWHNGLRMDTWLDSGVRAQLHECFGRLDPVEARRAFDATIGLYSRVAKETAGLARLRYPQPVEDGIRSANALVFGLENRGR</sequence>
<dbReference type="Proteomes" id="UP000721236">
    <property type="component" value="Unassembled WGS sequence"/>
</dbReference>
<evidence type="ECO:0000313" key="2">
    <source>
        <dbReference type="Proteomes" id="UP000721236"/>
    </source>
</evidence>
<dbReference type="CDD" id="cd05403">
    <property type="entry name" value="NT_KNTase_like"/>
    <property type="match status" value="1"/>
</dbReference>
<dbReference type="InterPro" id="IPR007530">
    <property type="entry name" value="Aminoglycoside_adenylylTfrase"/>
</dbReference>